<proteinExistence type="predicted"/>
<keyword evidence="3" id="KW-0808">Transferase</keyword>
<evidence type="ECO:0000313" key="4">
    <source>
        <dbReference type="Proteomes" id="UP001500449"/>
    </source>
</evidence>
<evidence type="ECO:0000313" key="3">
    <source>
        <dbReference type="EMBL" id="GAA1861041.1"/>
    </source>
</evidence>
<reference evidence="3 4" key="1">
    <citation type="journal article" date="2019" name="Int. J. Syst. Evol. Microbiol.">
        <title>The Global Catalogue of Microorganisms (GCM) 10K type strain sequencing project: providing services to taxonomists for standard genome sequencing and annotation.</title>
        <authorList>
            <consortium name="The Broad Institute Genomics Platform"/>
            <consortium name="The Broad Institute Genome Sequencing Center for Infectious Disease"/>
            <person name="Wu L."/>
            <person name="Ma J."/>
        </authorList>
    </citation>
    <scope>NUCLEOTIDE SEQUENCE [LARGE SCALE GENOMIC DNA]</scope>
    <source>
        <strain evidence="3 4">JCM 16009</strain>
    </source>
</reference>
<dbReference type="RefSeq" id="WP_344420778.1">
    <property type="nucleotide sequence ID" value="NZ_BAAAQK010000018.1"/>
</dbReference>
<dbReference type="InterPro" id="IPR013691">
    <property type="entry name" value="MeTrfase_14"/>
</dbReference>
<keyword evidence="3" id="KW-0489">Methyltransferase</keyword>
<gene>
    <name evidence="3" type="ORF">GCM10009836_46480</name>
</gene>
<sequence>MSPAPCRFCKSVRGEIVLDTGLQPACDDFPPVDQVEVEAVHPVQLWLCADCGLAQLVEDPTEPDEPRGVEPLALVRQAEAAVAGVAAAGLLPAGGTVVEHGSPHGGSWLGLLADRGIRETTGPADVVLDCFGLMHDADTREALERRVAELAPDGVLLVQFHSLEAVLAMGQWNAVRHGHPVYLSTPAMTGMLAGVGLTVVHAWRFDLYGGTVLLAARRSGIPDASVAELTAREVAAGVLDPAVVRRLDAEARTSAVSLRGWLETAKAEGHRIVGYSAASRAVPLLNVAGVGPDLMEAIGDASTAKHGRRIPGVRIPIVDPVALLSEGPLDVVLFVPDLLDEVRDRFPQVERAGGRWVLFEPEPRVALRKETH</sequence>
<keyword evidence="4" id="KW-1185">Reference proteome</keyword>
<dbReference type="Pfam" id="PF08421">
    <property type="entry name" value="Methyltransf_13"/>
    <property type="match status" value="1"/>
</dbReference>
<protein>
    <submittedName>
        <fullName evidence="3">Class I SAM-dependent methyltransferase</fullName>
    </submittedName>
</protein>
<name>A0ABN2NB99_9PSEU</name>
<comment type="caution">
    <text evidence="3">The sequence shown here is derived from an EMBL/GenBank/DDBJ whole genome shotgun (WGS) entry which is preliminary data.</text>
</comment>
<dbReference type="Gene3D" id="6.20.50.110">
    <property type="entry name" value="Methyltransferase, zinc-binding domain"/>
    <property type="match status" value="1"/>
</dbReference>
<evidence type="ECO:0000259" key="1">
    <source>
        <dbReference type="Pfam" id="PF08421"/>
    </source>
</evidence>
<dbReference type="Pfam" id="PF08484">
    <property type="entry name" value="Methyltransf_14"/>
    <property type="match status" value="1"/>
</dbReference>
<dbReference type="Proteomes" id="UP001500449">
    <property type="component" value="Unassembled WGS sequence"/>
</dbReference>
<dbReference type="GO" id="GO:0032259">
    <property type="term" value="P:methylation"/>
    <property type="evidence" value="ECO:0007669"/>
    <property type="project" value="UniProtKB-KW"/>
</dbReference>
<dbReference type="SUPFAM" id="SSF53335">
    <property type="entry name" value="S-adenosyl-L-methionine-dependent methyltransferases"/>
    <property type="match status" value="1"/>
</dbReference>
<dbReference type="InterPro" id="IPR013630">
    <property type="entry name" value="Methyltransf_Zn-bd_dom_put"/>
</dbReference>
<dbReference type="EMBL" id="BAAAQK010000018">
    <property type="protein sequence ID" value="GAA1861041.1"/>
    <property type="molecule type" value="Genomic_DNA"/>
</dbReference>
<dbReference type="Gene3D" id="3.40.50.150">
    <property type="entry name" value="Vaccinia Virus protein VP39"/>
    <property type="match status" value="1"/>
</dbReference>
<dbReference type="InterPro" id="IPR029063">
    <property type="entry name" value="SAM-dependent_MTases_sf"/>
</dbReference>
<accession>A0ABN2NB99</accession>
<dbReference type="InterPro" id="IPR038576">
    <property type="entry name" value="Methyltransf_Zn-bd_dom_put_sf"/>
</dbReference>
<feature type="domain" description="C-methyltransferase" evidence="2">
    <location>
        <begin position="208"/>
        <end position="359"/>
    </location>
</feature>
<organism evidence="3 4">
    <name type="scientific">Pseudonocardia ailaonensis</name>
    <dbReference type="NCBI Taxonomy" id="367279"/>
    <lineage>
        <taxon>Bacteria</taxon>
        <taxon>Bacillati</taxon>
        <taxon>Actinomycetota</taxon>
        <taxon>Actinomycetes</taxon>
        <taxon>Pseudonocardiales</taxon>
        <taxon>Pseudonocardiaceae</taxon>
        <taxon>Pseudonocardia</taxon>
    </lineage>
</organism>
<dbReference type="GO" id="GO:0008168">
    <property type="term" value="F:methyltransferase activity"/>
    <property type="evidence" value="ECO:0007669"/>
    <property type="project" value="UniProtKB-KW"/>
</dbReference>
<dbReference type="Gene3D" id="3.40.50.720">
    <property type="entry name" value="NAD(P)-binding Rossmann-like Domain"/>
    <property type="match status" value="1"/>
</dbReference>
<feature type="domain" description="Methyltransferase putative zinc binding" evidence="1">
    <location>
        <begin position="6"/>
        <end position="58"/>
    </location>
</feature>
<evidence type="ECO:0000259" key="2">
    <source>
        <dbReference type="Pfam" id="PF08484"/>
    </source>
</evidence>